<dbReference type="EMBL" id="GGEC01053326">
    <property type="protein sequence ID" value="MBX33810.1"/>
    <property type="molecule type" value="Transcribed_RNA"/>
</dbReference>
<dbReference type="AlphaFoldDB" id="A0A2P2MUB4"/>
<reference evidence="1" key="1">
    <citation type="submission" date="2018-02" db="EMBL/GenBank/DDBJ databases">
        <title>Rhizophora mucronata_Transcriptome.</title>
        <authorList>
            <person name="Meera S.P."/>
            <person name="Sreeshan A."/>
            <person name="Augustine A."/>
        </authorList>
    </citation>
    <scope>NUCLEOTIDE SEQUENCE</scope>
    <source>
        <tissue evidence="1">Leaf</tissue>
    </source>
</reference>
<evidence type="ECO:0000313" key="1">
    <source>
        <dbReference type="EMBL" id="MBX33810.1"/>
    </source>
</evidence>
<organism evidence="1">
    <name type="scientific">Rhizophora mucronata</name>
    <name type="common">Asiatic mangrove</name>
    <dbReference type="NCBI Taxonomy" id="61149"/>
    <lineage>
        <taxon>Eukaryota</taxon>
        <taxon>Viridiplantae</taxon>
        <taxon>Streptophyta</taxon>
        <taxon>Embryophyta</taxon>
        <taxon>Tracheophyta</taxon>
        <taxon>Spermatophyta</taxon>
        <taxon>Magnoliopsida</taxon>
        <taxon>eudicotyledons</taxon>
        <taxon>Gunneridae</taxon>
        <taxon>Pentapetalae</taxon>
        <taxon>rosids</taxon>
        <taxon>fabids</taxon>
        <taxon>Malpighiales</taxon>
        <taxon>Rhizophoraceae</taxon>
        <taxon>Rhizophora</taxon>
    </lineage>
</organism>
<protein>
    <submittedName>
        <fullName evidence="1">Uncharacterized protein</fullName>
    </submittedName>
</protein>
<accession>A0A2P2MUB4</accession>
<proteinExistence type="predicted"/>
<name>A0A2P2MUB4_RHIMU</name>
<sequence length="26" mass="3077">MFLLRIIQLPLLGFSHFCDLEIEQLS</sequence>